<evidence type="ECO:0000313" key="3">
    <source>
        <dbReference type="Proteomes" id="UP000291469"/>
    </source>
</evidence>
<gene>
    <name evidence="2" type="ORF">ER308_18335</name>
</gene>
<dbReference type="InterPro" id="IPR001940">
    <property type="entry name" value="Peptidase_S1C"/>
</dbReference>
<sequence length="283" mass="29527">MRTGRRVTRHPPVTTPGSAWGRSRLAVTRRLVPAARRLGSAGAAVLLLASCLAVPPDDDVHLERESAPAADEGTPSHGPDASAEIRAESVERLAREATTRVRAVGCDRLRTGSGVHLGDGLVVTNRHVVDQADEVSINSWDGTRGEARTVGVADDADIALLQVDEAPVEHVVLTDTDPEPEERLVLLGHPGGGPQVVARGPVLGYLAPEELPDLEPHDEVLRIGALVSPGSSGGPVLDGQGRLAAVVFAYEAGAGHALAIPATQLEAFVDTRPRDLAPPAGCR</sequence>
<dbReference type="EMBL" id="CP036402">
    <property type="protein sequence ID" value="QBI21333.1"/>
    <property type="molecule type" value="Genomic_DNA"/>
</dbReference>
<dbReference type="InterPro" id="IPR009003">
    <property type="entry name" value="Peptidase_S1_PA"/>
</dbReference>
<reference evidence="2 3" key="1">
    <citation type="submission" date="2019-01" db="EMBL/GenBank/DDBJ databases">
        <title>Egibacter rhizosphaerae EGI 80759T.</title>
        <authorList>
            <person name="Chen D.-D."/>
            <person name="Tian Y."/>
            <person name="Jiao J.-Y."/>
            <person name="Zhang X.-T."/>
            <person name="Zhang Y.-G."/>
            <person name="Zhang Y."/>
            <person name="Xiao M."/>
            <person name="Shu W.-S."/>
            <person name="Li W.-J."/>
        </authorList>
    </citation>
    <scope>NUCLEOTIDE SEQUENCE [LARGE SCALE GENOMIC DNA]</scope>
    <source>
        <strain evidence="2 3">EGI 80759</strain>
    </source>
</reference>
<dbReference type="GO" id="GO:0006508">
    <property type="term" value="P:proteolysis"/>
    <property type="evidence" value="ECO:0007669"/>
    <property type="project" value="UniProtKB-KW"/>
</dbReference>
<protein>
    <submittedName>
        <fullName evidence="2">Serine protease</fullName>
    </submittedName>
</protein>
<dbReference type="GO" id="GO:0004252">
    <property type="term" value="F:serine-type endopeptidase activity"/>
    <property type="evidence" value="ECO:0007669"/>
    <property type="project" value="InterPro"/>
</dbReference>
<dbReference type="Proteomes" id="UP000291469">
    <property type="component" value="Chromosome"/>
</dbReference>
<keyword evidence="2" id="KW-0645">Protease</keyword>
<dbReference type="OrthoDB" id="568507at2"/>
<accession>A0A411YJE4</accession>
<dbReference type="PRINTS" id="PR00834">
    <property type="entry name" value="PROTEASES2C"/>
</dbReference>
<feature type="region of interest" description="Disordered" evidence="1">
    <location>
        <begin position="62"/>
        <end position="82"/>
    </location>
</feature>
<evidence type="ECO:0000313" key="2">
    <source>
        <dbReference type="EMBL" id="QBI21333.1"/>
    </source>
</evidence>
<keyword evidence="2" id="KW-0378">Hydrolase</keyword>
<dbReference type="Pfam" id="PF13365">
    <property type="entry name" value="Trypsin_2"/>
    <property type="match status" value="1"/>
</dbReference>
<dbReference type="PANTHER" id="PTHR43019:SF23">
    <property type="entry name" value="PROTEASE DO-LIKE 5, CHLOROPLASTIC"/>
    <property type="match status" value="1"/>
</dbReference>
<dbReference type="KEGG" id="erz:ER308_18335"/>
<evidence type="ECO:0000256" key="1">
    <source>
        <dbReference type="SAM" id="MobiDB-lite"/>
    </source>
</evidence>
<dbReference type="Gene3D" id="2.40.10.120">
    <property type="match status" value="1"/>
</dbReference>
<dbReference type="AlphaFoldDB" id="A0A411YJE4"/>
<keyword evidence="3" id="KW-1185">Reference proteome</keyword>
<dbReference type="PANTHER" id="PTHR43019">
    <property type="entry name" value="SERINE ENDOPROTEASE DEGS"/>
    <property type="match status" value="1"/>
</dbReference>
<dbReference type="SUPFAM" id="SSF50494">
    <property type="entry name" value="Trypsin-like serine proteases"/>
    <property type="match status" value="1"/>
</dbReference>
<organism evidence="2 3">
    <name type="scientific">Egibacter rhizosphaerae</name>
    <dbReference type="NCBI Taxonomy" id="1670831"/>
    <lineage>
        <taxon>Bacteria</taxon>
        <taxon>Bacillati</taxon>
        <taxon>Actinomycetota</taxon>
        <taxon>Nitriliruptoria</taxon>
        <taxon>Egibacterales</taxon>
        <taxon>Egibacteraceae</taxon>
        <taxon>Egibacter</taxon>
    </lineage>
</organism>
<name>A0A411YJE4_9ACTN</name>
<proteinExistence type="predicted"/>
<feature type="region of interest" description="Disordered" evidence="1">
    <location>
        <begin position="1"/>
        <end position="20"/>
    </location>
</feature>